<evidence type="ECO:0000256" key="7">
    <source>
        <dbReference type="ARBA" id="ARBA00022842"/>
    </source>
</evidence>
<dbReference type="InterPro" id="IPR016188">
    <property type="entry name" value="PurM-like_N"/>
</dbReference>
<keyword evidence="8 9" id="KW-0711">Selenium</keyword>
<reference evidence="12 13" key="1">
    <citation type="submission" date="2018-01" db="EMBL/GenBank/DDBJ databases">
        <title>Whole genome analyses suggest that Burkholderia sensu lato contains two further novel genera in the rhizoxinica-symbiotica group Mycetohabitans gen. nov., and Trinickia gen. nov.: implications for the evolution of diazotrophy and nodulation in the Burkholderiaceae.</title>
        <authorList>
            <person name="Estrada-de los Santos P."/>
            <person name="Palmer M."/>
            <person name="Chavez-Ramirez B."/>
            <person name="Beukes C."/>
            <person name="Steenkamp E.T."/>
            <person name="Hirsch A.M."/>
            <person name="Manyaka P."/>
            <person name="Maluk M."/>
            <person name="Lafos M."/>
            <person name="Crook M."/>
            <person name="Gross E."/>
            <person name="Simon M.F."/>
            <person name="Bueno dos Reis Junior F."/>
            <person name="Poole P.S."/>
            <person name="Venter S.N."/>
            <person name="James E.K."/>
        </authorList>
    </citation>
    <scope>NUCLEOTIDE SEQUENCE [LARGE SCALE GENOMIC DNA]</scope>
    <source>
        <strain evidence="12 13">GIMN1.004</strain>
    </source>
</reference>
<evidence type="ECO:0000313" key="12">
    <source>
        <dbReference type="EMBL" id="PMS16997.1"/>
    </source>
</evidence>
<dbReference type="PANTHER" id="PTHR10256:SF0">
    <property type="entry name" value="INACTIVE SELENIDE, WATER DIKINASE-LIKE PROTEIN-RELATED"/>
    <property type="match status" value="1"/>
</dbReference>
<accession>A0A2N7VIP9</accession>
<dbReference type="GO" id="GO:0005524">
    <property type="term" value="F:ATP binding"/>
    <property type="evidence" value="ECO:0007669"/>
    <property type="project" value="UniProtKB-UniRule"/>
</dbReference>
<comment type="subunit">
    <text evidence="9">Homodimer.</text>
</comment>
<dbReference type="SUPFAM" id="SSF55326">
    <property type="entry name" value="PurM N-terminal domain-like"/>
    <property type="match status" value="1"/>
</dbReference>
<keyword evidence="13" id="KW-1185">Reference proteome</keyword>
<dbReference type="FunFam" id="3.30.1330.10:FF:000003">
    <property type="entry name" value="Selenide, water dikinase"/>
    <property type="match status" value="1"/>
</dbReference>
<dbReference type="InterPro" id="IPR036676">
    <property type="entry name" value="PurM-like_C_sf"/>
</dbReference>
<dbReference type="InterPro" id="IPR023061">
    <property type="entry name" value="SelD_I"/>
</dbReference>
<organism evidence="12 13">
    <name type="scientific">Trinickia dabaoshanensis</name>
    <dbReference type="NCBI Taxonomy" id="564714"/>
    <lineage>
        <taxon>Bacteria</taxon>
        <taxon>Pseudomonadati</taxon>
        <taxon>Pseudomonadota</taxon>
        <taxon>Betaproteobacteria</taxon>
        <taxon>Burkholderiales</taxon>
        <taxon>Burkholderiaceae</taxon>
        <taxon>Trinickia</taxon>
    </lineage>
</organism>
<dbReference type="Gene3D" id="3.30.1330.10">
    <property type="entry name" value="PurM-like, N-terminal domain"/>
    <property type="match status" value="1"/>
</dbReference>
<evidence type="ECO:0000259" key="10">
    <source>
        <dbReference type="Pfam" id="PF00586"/>
    </source>
</evidence>
<dbReference type="NCBIfam" id="NF002098">
    <property type="entry name" value="PRK00943.1"/>
    <property type="match status" value="1"/>
</dbReference>
<evidence type="ECO:0000313" key="13">
    <source>
        <dbReference type="Proteomes" id="UP000235616"/>
    </source>
</evidence>
<evidence type="ECO:0000256" key="8">
    <source>
        <dbReference type="ARBA" id="ARBA00023266"/>
    </source>
</evidence>
<keyword evidence="3 9" id="KW-0479">Metal-binding</keyword>
<dbReference type="AlphaFoldDB" id="A0A2N7VIP9"/>
<keyword evidence="2 9" id="KW-0808">Transferase</keyword>
<comment type="caution">
    <text evidence="12">The sequence shown here is derived from an EMBL/GenBank/DDBJ whole genome shotgun (WGS) entry which is preliminary data.</text>
</comment>
<feature type="domain" description="PurM-like C-terminal" evidence="11">
    <location>
        <begin position="178"/>
        <end position="351"/>
    </location>
</feature>
<dbReference type="GO" id="GO:0004756">
    <property type="term" value="F:selenide, water dikinase activity"/>
    <property type="evidence" value="ECO:0007669"/>
    <property type="project" value="UniProtKB-UniRule"/>
</dbReference>
<dbReference type="Gene3D" id="3.90.650.10">
    <property type="entry name" value="PurM-like C-terminal domain"/>
    <property type="match status" value="1"/>
</dbReference>
<keyword evidence="4 9" id="KW-0547">Nucleotide-binding</keyword>
<gene>
    <name evidence="9" type="primary">selD</name>
    <name evidence="12" type="ORF">C0Z18_21245</name>
</gene>
<dbReference type="InterPro" id="IPR010918">
    <property type="entry name" value="PurM-like_C_dom"/>
</dbReference>
<feature type="binding site" description="in other chain" evidence="9">
    <location>
        <position position="26"/>
    </location>
    <ligand>
        <name>ATP</name>
        <dbReference type="ChEBI" id="CHEBI:30616"/>
        <note>ligand shared between dimeric partners</note>
    </ligand>
</feature>
<dbReference type="InterPro" id="IPR004536">
    <property type="entry name" value="SPS/SelD"/>
</dbReference>
<comment type="catalytic activity">
    <reaction evidence="9">
        <text>hydrogenselenide + ATP + H2O = selenophosphate + AMP + phosphate + 2 H(+)</text>
        <dbReference type="Rhea" id="RHEA:18737"/>
        <dbReference type="ChEBI" id="CHEBI:15377"/>
        <dbReference type="ChEBI" id="CHEBI:15378"/>
        <dbReference type="ChEBI" id="CHEBI:16144"/>
        <dbReference type="ChEBI" id="CHEBI:29317"/>
        <dbReference type="ChEBI" id="CHEBI:30616"/>
        <dbReference type="ChEBI" id="CHEBI:43474"/>
        <dbReference type="ChEBI" id="CHEBI:456215"/>
        <dbReference type="EC" id="2.7.9.3"/>
    </reaction>
</comment>
<proteinExistence type="inferred from homology"/>
<keyword evidence="5 9" id="KW-0418">Kinase</keyword>
<evidence type="ECO:0000256" key="5">
    <source>
        <dbReference type="ARBA" id="ARBA00022777"/>
    </source>
</evidence>
<name>A0A2N7VIP9_9BURK</name>
<dbReference type="Pfam" id="PF00586">
    <property type="entry name" value="AIRS"/>
    <property type="match status" value="1"/>
</dbReference>
<dbReference type="SUPFAM" id="SSF56042">
    <property type="entry name" value="PurM C-terminal domain-like"/>
    <property type="match status" value="1"/>
</dbReference>
<feature type="domain" description="PurM-like N-terminal" evidence="10">
    <location>
        <begin position="59"/>
        <end position="166"/>
    </location>
</feature>
<dbReference type="RefSeq" id="WP_102647419.1">
    <property type="nucleotide sequence ID" value="NZ_PNYA01000021.1"/>
</dbReference>
<evidence type="ECO:0000256" key="2">
    <source>
        <dbReference type="ARBA" id="ARBA00022679"/>
    </source>
</evidence>
<dbReference type="GO" id="GO:0016260">
    <property type="term" value="P:selenocysteine biosynthetic process"/>
    <property type="evidence" value="ECO:0007669"/>
    <property type="project" value="InterPro"/>
</dbReference>
<dbReference type="CDD" id="cd02195">
    <property type="entry name" value="SelD"/>
    <property type="match status" value="1"/>
</dbReference>
<comment type="cofactor">
    <cofactor evidence="9">
        <name>Mg(2+)</name>
        <dbReference type="ChEBI" id="CHEBI:18420"/>
    </cofactor>
    <text evidence="9">Binds 1 Mg(2+) ion per monomer.</text>
</comment>
<protein>
    <recommendedName>
        <fullName evidence="9">Selenide, water dikinase</fullName>
        <ecNumber evidence="9">2.7.9.3</ecNumber>
    </recommendedName>
    <alternativeName>
        <fullName evidence="9">Selenium donor protein</fullName>
    </alternativeName>
    <alternativeName>
        <fullName evidence="9">Selenophosphate synthase</fullName>
    </alternativeName>
</protein>
<dbReference type="PANTHER" id="PTHR10256">
    <property type="entry name" value="SELENIDE, WATER DIKINASE"/>
    <property type="match status" value="1"/>
</dbReference>
<dbReference type="OrthoDB" id="9767928at2"/>
<feature type="binding site" evidence="9">
    <location>
        <position position="236"/>
    </location>
    <ligand>
        <name>Mg(2+)</name>
        <dbReference type="ChEBI" id="CHEBI:18420"/>
    </ligand>
</feature>
<dbReference type="PIRSF" id="PIRSF036407">
    <property type="entry name" value="Selenphspht_syn"/>
    <property type="match status" value="1"/>
</dbReference>
<dbReference type="GO" id="GO:0000287">
    <property type="term" value="F:magnesium ion binding"/>
    <property type="evidence" value="ECO:0007669"/>
    <property type="project" value="UniProtKB-UniRule"/>
</dbReference>
<dbReference type="Proteomes" id="UP000235616">
    <property type="component" value="Unassembled WGS sequence"/>
</dbReference>
<dbReference type="EMBL" id="PNYA01000021">
    <property type="protein sequence ID" value="PMS16997.1"/>
    <property type="molecule type" value="Genomic_DNA"/>
</dbReference>
<evidence type="ECO:0000256" key="1">
    <source>
        <dbReference type="ARBA" id="ARBA00008026"/>
    </source>
</evidence>
<dbReference type="NCBIfam" id="TIGR00476">
    <property type="entry name" value="selD"/>
    <property type="match status" value="1"/>
</dbReference>
<dbReference type="InterPro" id="IPR036921">
    <property type="entry name" value="PurM-like_N_sf"/>
</dbReference>
<comment type="function">
    <text evidence="9">Synthesizes selenophosphate from selenide and ATP.</text>
</comment>
<sequence length="357" mass="36925">MNDQSNANDEAPRLTSLSHGGGCGCKIAPGVLAQLLATQTLPFSAGAFPDLLVGRETADDAAVYRLNDEQAIVATTDFFMPIVDDPYDFGRIAATNALSDLYAMGARPLLALALVGMPINVLPRETIAAILRGGESVCAQAGIPVAGGHSIDSVEPIYGLAALGVVHPARVKRNSTARAGDLLVLGKPLGVGVLSAALKKQVLDAAGYAEMIDATTRLNRPGIALAQMPQVHALTDVTGFGLLGHALELARGARCGIRLNYRDLPWLANVQALASRGVVTGASARNWASYGDEVELGPDLPEVARTLLTDPQTSGGLLVACAPEVQGDVLACFHAEGFSRAAAIGEVIAGEPRIVVA</sequence>
<dbReference type="Pfam" id="PF02769">
    <property type="entry name" value="AIRS_C"/>
    <property type="match status" value="1"/>
</dbReference>
<feature type="site" description="Important for catalytic activity" evidence="9">
    <location>
        <position position="26"/>
    </location>
</feature>
<comment type="similarity">
    <text evidence="1 9">Belongs to the selenophosphate synthase 1 family. Class I subfamily.</text>
</comment>
<keyword evidence="6 9" id="KW-0067">ATP-binding</keyword>
<feature type="binding site" description="in other chain" evidence="9">
    <location>
        <position position="100"/>
    </location>
    <ligand>
        <name>ATP</name>
        <dbReference type="ChEBI" id="CHEBI:30616"/>
        <note>ligand shared between dimeric partners</note>
    </ligand>
</feature>
<evidence type="ECO:0000256" key="9">
    <source>
        <dbReference type="HAMAP-Rule" id="MF_00625"/>
    </source>
</evidence>
<feature type="binding site" evidence="9">
    <location>
        <begin position="148"/>
        <end position="150"/>
    </location>
    <ligand>
        <name>ATP</name>
        <dbReference type="ChEBI" id="CHEBI:30616"/>
        <note>ligand shared between dimeric partners</note>
    </ligand>
</feature>
<dbReference type="FunFam" id="3.90.650.10:FF:000004">
    <property type="entry name" value="Selenide, water dikinase"/>
    <property type="match status" value="1"/>
</dbReference>
<evidence type="ECO:0000256" key="6">
    <source>
        <dbReference type="ARBA" id="ARBA00022840"/>
    </source>
</evidence>
<dbReference type="GO" id="GO:0005737">
    <property type="term" value="C:cytoplasm"/>
    <property type="evidence" value="ECO:0007669"/>
    <property type="project" value="TreeGrafter"/>
</dbReference>
<evidence type="ECO:0000259" key="11">
    <source>
        <dbReference type="Pfam" id="PF02769"/>
    </source>
</evidence>
<dbReference type="EC" id="2.7.9.3" evidence="9"/>
<feature type="binding site" evidence="9">
    <location>
        <position position="100"/>
    </location>
    <ligand>
        <name>Mg(2+)</name>
        <dbReference type="ChEBI" id="CHEBI:18420"/>
    </ligand>
</feature>
<feature type="binding site" description="in other chain" evidence="9">
    <location>
        <begin position="57"/>
        <end position="59"/>
    </location>
    <ligand>
        <name>ATP</name>
        <dbReference type="ChEBI" id="CHEBI:30616"/>
        <note>ligand shared between dimeric partners</note>
    </ligand>
</feature>
<dbReference type="HAMAP" id="MF_00625">
    <property type="entry name" value="SelD"/>
    <property type="match status" value="1"/>
</dbReference>
<evidence type="ECO:0000256" key="3">
    <source>
        <dbReference type="ARBA" id="ARBA00022723"/>
    </source>
</evidence>
<keyword evidence="7 9" id="KW-0460">Magnesium</keyword>
<feature type="binding site" evidence="9">
    <location>
        <position position="60"/>
    </location>
    <ligand>
        <name>Mg(2+)</name>
        <dbReference type="ChEBI" id="CHEBI:18420"/>
    </ligand>
</feature>
<feature type="binding site" description="in other chain" evidence="9">
    <location>
        <position position="77"/>
    </location>
    <ligand>
        <name>ATP</name>
        <dbReference type="ChEBI" id="CHEBI:30616"/>
        <note>ligand shared between dimeric partners</note>
    </ligand>
</feature>
<feature type="active site" evidence="9">
    <location>
        <position position="23"/>
    </location>
</feature>
<evidence type="ECO:0000256" key="4">
    <source>
        <dbReference type="ARBA" id="ARBA00022741"/>
    </source>
</evidence>